<dbReference type="AlphaFoldDB" id="K1RBQ8"/>
<organism evidence="1">
    <name type="scientific">Magallana gigas</name>
    <name type="common">Pacific oyster</name>
    <name type="synonym">Crassostrea gigas</name>
    <dbReference type="NCBI Taxonomy" id="29159"/>
    <lineage>
        <taxon>Eukaryota</taxon>
        <taxon>Metazoa</taxon>
        <taxon>Spiralia</taxon>
        <taxon>Lophotrochozoa</taxon>
        <taxon>Mollusca</taxon>
        <taxon>Bivalvia</taxon>
        <taxon>Autobranchia</taxon>
        <taxon>Pteriomorphia</taxon>
        <taxon>Ostreida</taxon>
        <taxon>Ostreoidea</taxon>
        <taxon>Ostreidae</taxon>
        <taxon>Magallana</taxon>
    </lineage>
</organism>
<proteinExistence type="predicted"/>
<gene>
    <name evidence="1" type="ORF">CGI_10027275</name>
</gene>
<dbReference type="HOGENOM" id="CLU_1908700_0_0_1"/>
<evidence type="ECO:0000313" key="1">
    <source>
        <dbReference type="EMBL" id="EKC43178.1"/>
    </source>
</evidence>
<sequence>MARSSRISEIAGARLKSNNPAIADLSDQNRPSKLAEKFSELYDNEWTDATEELKERKKKEKSTEKSEEEMEITVIKLFYEITKVDIYKRCKKTSEKQLEEVKTAVCLDENSEVASIQIHFVQRAFLLYVIIFA</sequence>
<accession>K1RBQ8</accession>
<protein>
    <submittedName>
        <fullName evidence="1">Uncharacterized protein</fullName>
    </submittedName>
</protein>
<dbReference type="InParanoid" id="K1RBQ8"/>
<reference evidence="1" key="1">
    <citation type="journal article" date="2012" name="Nature">
        <title>The oyster genome reveals stress adaptation and complexity of shell formation.</title>
        <authorList>
            <person name="Zhang G."/>
            <person name="Fang X."/>
            <person name="Guo X."/>
            <person name="Li L."/>
            <person name="Luo R."/>
            <person name="Xu F."/>
            <person name="Yang P."/>
            <person name="Zhang L."/>
            <person name="Wang X."/>
            <person name="Qi H."/>
            <person name="Xiong Z."/>
            <person name="Que H."/>
            <person name="Xie Y."/>
            <person name="Holland P.W."/>
            <person name="Paps J."/>
            <person name="Zhu Y."/>
            <person name="Wu F."/>
            <person name="Chen Y."/>
            <person name="Wang J."/>
            <person name="Peng C."/>
            <person name="Meng J."/>
            <person name="Yang L."/>
            <person name="Liu J."/>
            <person name="Wen B."/>
            <person name="Zhang N."/>
            <person name="Huang Z."/>
            <person name="Zhu Q."/>
            <person name="Feng Y."/>
            <person name="Mount A."/>
            <person name="Hedgecock D."/>
            <person name="Xu Z."/>
            <person name="Liu Y."/>
            <person name="Domazet-Loso T."/>
            <person name="Du Y."/>
            <person name="Sun X."/>
            <person name="Zhang S."/>
            <person name="Liu B."/>
            <person name="Cheng P."/>
            <person name="Jiang X."/>
            <person name="Li J."/>
            <person name="Fan D."/>
            <person name="Wang W."/>
            <person name="Fu W."/>
            <person name="Wang T."/>
            <person name="Wang B."/>
            <person name="Zhang J."/>
            <person name="Peng Z."/>
            <person name="Li Y."/>
            <person name="Li N."/>
            <person name="Wang J."/>
            <person name="Chen M."/>
            <person name="He Y."/>
            <person name="Tan F."/>
            <person name="Song X."/>
            <person name="Zheng Q."/>
            <person name="Huang R."/>
            <person name="Yang H."/>
            <person name="Du X."/>
            <person name="Chen L."/>
            <person name="Yang M."/>
            <person name="Gaffney P.M."/>
            <person name="Wang S."/>
            <person name="Luo L."/>
            <person name="She Z."/>
            <person name="Ming Y."/>
            <person name="Huang W."/>
            <person name="Zhang S."/>
            <person name="Huang B."/>
            <person name="Zhang Y."/>
            <person name="Qu T."/>
            <person name="Ni P."/>
            <person name="Miao G."/>
            <person name="Wang J."/>
            <person name="Wang Q."/>
            <person name="Steinberg C.E."/>
            <person name="Wang H."/>
            <person name="Li N."/>
            <person name="Qian L."/>
            <person name="Zhang G."/>
            <person name="Li Y."/>
            <person name="Yang H."/>
            <person name="Liu X."/>
            <person name="Wang J."/>
            <person name="Yin Y."/>
            <person name="Wang J."/>
        </authorList>
    </citation>
    <scope>NUCLEOTIDE SEQUENCE [LARGE SCALE GENOMIC DNA]</scope>
    <source>
        <strain evidence="1">05x7-T-G4-1.051#20</strain>
    </source>
</reference>
<name>K1RBQ8_MAGGI</name>
<dbReference type="EMBL" id="JH817465">
    <property type="protein sequence ID" value="EKC43178.1"/>
    <property type="molecule type" value="Genomic_DNA"/>
</dbReference>